<dbReference type="Proteomes" id="UP001596113">
    <property type="component" value="Unassembled WGS sequence"/>
</dbReference>
<dbReference type="Pfam" id="PF01370">
    <property type="entry name" value="Epimerase"/>
    <property type="match status" value="1"/>
</dbReference>
<dbReference type="Gene3D" id="3.40.50.720">
    <property type="entry name" value="NAD(P)-binding Rossmann-like Domain"/>
    <property type="match status" value="1"/>
</dbReference>
<dbReference type="PANTHER" id="PTHR48079:SF6">
    <property type="entry name" value="NAD(P)-BINDING DOMAIN-CONTAINING PROTEIN-RELATED"/>
    <property type="match status" value="1"/>
</dbReference>
<sequence>MKIAVAGASGVIGRALIPLLIQDGHEVTGFTRNAGGAASLSDLGAKPIILDVFDREAMFDALQETKPDVVIHQLTSLGARNFADNAKIRKEGTRNLVDASLAAGVNKMIVQSISWAYLAGDGPASEECPLDLEAPDPRKTTVEGICALESAAAEMPEHVILRYGLFYGAGTWYAPDGYMAEQVRQRQLNATEGIASFVHVSDAAKATRLALAWPSGAYNIVDHEPAAGTEWLPVYAEMIGAPEPTYRREHGRWERGASNDKALIQGWTPACSWRDGFRHALNK</sequence>
<proteinExistence type="predicted"/>
<dbReference type="InterPro" id="IPR036291">
    <property type="entry name" value="NAD(P)-bd_dom_sf"/>
</dbReference>
<evidence type="ECO:0000313" key="3">
    <source>
        <dbReference type="Proteomes" id="UP001596113"/>
    </source>
</evidence>
<evidence type="ECO:0000259" key="1">
    <source>
        <dbReference type="Pfam" id="PF01370"/>
    </source>
</evidence>
<dbReference type="SUPFAM" id="SSF51735">
    <property type="entry name" value="NAD(P)-binding Rossmann-fold domains"/>
    <property type="match status" value="1"/>
</dbReference>
<dbReference type="InterPro" id="IPR051783">
    <property type="entry name" value="NAD(P)-dependent_oxidoreduct"/>
</dbReference>
<dbReference type="PANTHER" id="PTHR48079">
    <property type="entry name" value="PROTEIN YEEZ"/>
    <property type="match status" value="1"/>
</dbReference>
<evidence type="ECO:0000313" key="2">
    <source>
        <dbReference type="EMBL" id="MFC5405336.1"/>
    </source>
</evidence>
<keyword evidence="3" id="KW-1185">Reference proteome</keyword>
<protein>
    <submittedName>
        <fullName evidence="2">NAD-dependent epimerase/dehydratase family protein</fullName>
    </submittedName>
</protein>
<gene>
    <name evidence="2" type="ORF">ACFPOF_21550</name>
</gene>
<name>A0ABW0HVY2_9BACL</name>
<organism evidence="2 3">
    <name type="scientific">Cohnella soli</name>
    <dbReference type="NCBI Taxonomy" id="425005"/>
    <lineage>
        <taxon>Bacteria</taxon>
        <taxon>Bacillati</taxon>
        <taxon>Bacillota</taxon>
        <taxon>Bacilli</taxon>
        <taxon>Bacillales</taxon>
        <taxon>Paenibacillaceae</taxon>
        <taxon>Cohnella</taxon>
    </lineage>
</organism>
<accession>A0ABW0HVY2</accession>
<dbReference type="RefSeq" id="WP_378136487.1">
    <property type="nucleotide sequence ID" value="NZ_JBHSMI010000029.1"/>
</dbReference>
<dbReference type="EMBL" id="JBHSMI010000029">
    <property type="protein sequence ID" value="MFC5405336.1"/>
    <property type="molecule type" value="Genomic_DNA"/>
</dbReference>
<dbReference type="InterPro" id="IPR001509">
    <property type="entry name" value="Epimerase_deHydtase"/>
</dbReference>
<comment type="caution">
    <text evidence="2">The sequence shown here is derived from an EMBL/GenBank/DDBJ whole genome shotgun (WGS) entry which is preliminary data.</text>
</comment>
<reference evidence="3" key="1">
    <citation type="journal article" date="2019" name="Int. J. Syst. Evol. Microbiol.">
        <title>The Global Catalogue of Microorganisms (GCM) 10K type strain sequencing project: providing services to taxonomists for standard genome sequencing and annotation.</title>
        <authorList>
            <consortium name="The Broad Institute Genomics Platform"/>
            <consortium name="The Broad Institute Genome Sequencing Center for Infectious Disease"/>
            <person name="Wu L."/>
            <person name="Ma J."/>
        </authorList>
    </citation>
    <scope>NUCLEOTIDE SEQUENCE [LARGE SCALE GENOMIC DNA]</scope>
    <source>
        <strain evidence="3">CGMCC 1.18575</strain>
    </source>
</reference>
<feature type="domain" description="NAD-dependent epimerase/dehydratase" evidence="1">
    <location>
        <begin position="3"/>
        <end position="220"/>
    </location>
</feature>